<keyword evidence="3" id="KW-1185">Reference proteome</keyword>
<feature type="region of interest" description="Disordered" evidence="1">
    <location>
        <begin position="102"/>
        <end position="250"/>
    </location>
</feature>
<feature type="compositionally biased region" description="Basic and acidic residues" evidence="1">
    <location>
        <begin position="152"/>
        <end position="161"/>
    </location>
</feature>
<organism evidence="2 3">
    <name type="scientific">Haemaphysalis longicornis</name>
    <name type="common">Bush tick</name>
    <dbReference type="NCBI Taxonomy" id="44386"/>
    <lineage>
        <taxon>Eukaryota</taxon>
        <taxon>Metazoa</taxon>
        <taxon>Ecdysozoa</taxon>
        <taxon>Arthropoda</taxon>
        <taxon>Chelicerata</taxon>
        <taxon>Arachnida</taxon>
        <taxon>Acari</taxon>
        <taxon>Parasitiformes</taxon>
        <taxon>Ixodida</taxon>
        <taxon>Ixodoidea</taxon>
        <taxon>Ixodidae</taxon>
        <taxon>Haemaphysalinae</taxon>
        <taxon>Haemaphysalis</taxon>
    </lineage>
</organism>
<dbReference type="VEuPathDB" id="VectorBase:HLOH_042398"/>
<feature type="compositionally biased region" description="Basic and acidic residues" evidence="1">
    <location>
        <begin position="241"/>
        <end position="250"/>
    </location>
</feature>
<comment type="caution">
    <text evidence="2">The sequence shown here is derived from an EMBL/GenBank/DDBJ whole genome shotgun (WGS) entry which is preliminary data.</text>
</comment>
<reference evidence="2 3" key="1">
    <citation type="journal article" date="2020" name="Cell">
        <title>Large-Scale Comparative Analyses of Tick Genomes Elucidate Their Genetic Diversity and Vector Capacities.</title>
        <authorList>
            <consortium name="Tick Genome and Microbiome Consortium (TIGMIC)"/>
            <person name="Jia N."/>
            <person name="Wang J."/>
            <person name="Shi W."/>
            <person name="Du L."/>
            <person name="Sun Y."/>
            <person name="Zhan W."/>
            <person name="Jiang J.F."/>
            <person name="Wang Q."/>
            <person name="Zhang B."/>
            <person name="Ji P."/>
            <person name="Bell-Sakyi L."/>
            <person name="Cui X.M."/>
            <person name="Yuan T.T."/>
            <person name="Jiang B.G."/>
            <person name="Yang W.F."/>
            <person name="Lam T.T."/>
            <person name="Chang Q.C."/>
            <person name="Ding S.J."/>
            <person name="Wang X.J."/>
            <person name="Zhu J.G."/>
            <person name="Ruan X.D."/>
            <person name="Zhao L."/>
            <person name="Wei J.T."/>
            <person name="Ye R.Z."/>
            <person name="Que T.C."/>
            <person name="Du C.H."/>
            <person name="Zhou Y.H."/>
            <person name="Cheng J.X."/>
            <person name="Dai P.F."/>
            <person name="Guo W.B."/>
            <person name="Han X.H."/>
            <person name="Huang E.J."/>
            <person name="Li L.F."/>
            <person name="Wei W."/>
            <person name="Gao Y.C."/>
            <person name="Liu J.Z."/>
            <person name="Shao H.Z."/>
            <person name="Wang X."/>
            <person name="Wang C.C."/>
            <person name="Yang T.C."/>
            <person name="Huo Q.B."/>
            <person name="Li W."/>
            <person name="Chen H.Y."/>
            <person name="Chen S.E."/>
            <person name="Zhou L.G."/>
            <person name="Ni X.B."/>
            <person name="Tian J.H."/>
            <person name="Sheng Y."/>
            <person name="Liu T."/>
            <person name="Pan Y.S."/>
            <person name="Xia L.Y."/>
            <person name="Li J."/>
            <person name="Zhao F."/>
            <person name="Cao W.C."/>
        </authorList>
    </citation>
    <scope>NUCLEOTIDE SEQUENCE [LARGE SCALE GENOMIC DNA]</scope>
    <source>
        <strain evidence="2">HaeL-2018</strain>
    </source>
</reference>
<proteinExistence type="predicted"/>
<dbReference type="AlphaFoldDB" id="A0A9J6GN05"/>
<dbReference type="EMBL" id="JABSTR010000007">
    <property type="protein sequence ID" value="KAH9375960.1"/>
    <property type="molecule type" value="Genomic_DNA"/>
</dbReference>
<evidence type="ECO:0000256" key="1">
    <source>
        <dbReference type="SAM" id="MobiDB-lite"/>
    </source>
</evidence>
<accession>A0A9J6GN05</accession>
<gene>
    <name evidence="2" type="ORF">HPB48_013852</name>
</gene>
<feature type="compositionally biased region" description="Polar residues" evidence="1">
    <location>
        <begin position="219"/>
        <end position="233"/>
    </location>
</feature>
<sequence length="250" mass="27010">MSRRRAATSENSAEDERPTVKCDACGRWAYLEETPFADLDAAGTENTPWQCRGCERVAALEAQVAECMAALAQRARCEACEQLDTRIADIEAKVQELEVPVGPGWTPVRREKASSPLVTAEARRDTQADATLEDPKEATPHSTLEDPAQGSSDRDKVEEQHQSASSGNKPVRTATEGSSNHPDAQSTTGGGDTTLQVIPSEPPADARKSEQGAGHDGVLQNTQAAAQMYSRNGTKCPGFAHRPESPRKWW</sequence>
<feature type="compositionally biased region" description="Polar residues" evidence="1">
    <location>
        <begin position="175"/>
        <end position="197"/>
    </location>
</feature>
<dbReference type="Proteomes" id="UP000821853">
    <property type="component" value="Chromosome 5"/>
</dbReference>
<feature type="compositionally biased region" description="Basic and acidic residues" evidence="1">
    <location>
        <begin position="121"/>
        <end position="139"/>
    </location>
</feature>
<protein>
    <submittedName>
        <fullName evidence="2">Uncharacterized protein</fullName>
    </submittedName>
</protein>
<evidence type="ECO:0000313" key="2">
    <source>
        <dbReference type="EMBL" id="KAH9375960.1"/>
    </source>
</evidence>
<name>A0A9J6GN05_HAELO</name>
<evidence type="ECO:0000313" key="3">
    <source>
        <dbReference type="Proteomes" id="UP000821853"/>
    </source>
</evidence>